<evidence type="ECO:0000313" key="2">
    <source>
        <dbReference type="EMBL" id="KAG0452199.1"/>
    </source>
</evidence>
<accession>A0A835U777</accession>
<evidence type="ECO:0000313" key="3">
    <source>
        <dbReference type="Proteomes" id="UP000636800"/>
    </source>
</evidence>
<dbReference type="EMBL" id="JADCNL010000019">
    <property type="protein sequence ID" value="KAG0452199.1"/>
    <property type="molecule type" value="Genomic_DNA"/>
</dbReference>
<reference evidence="2 3" key="1">
    <citation type="journal article" date="2020" name="Nat. Food">
        <title>A phased Vanilla planifolia genome enables genetic improvement of flavour and production.</title>
        <authorList>
            <person name="Hasing T."/>
            <person name="Tang H."/>
            <person name="Brym M."/>
            <person name="Khazi F."/>
            <person name="Huang T."/>
            <person name="Chambers A.H."/>
        </authorList>
    </citation>
    <scope>NUCLEOTIDE SEQUENCE [LARGE SCALE GENOMIC DNA]</scope>
    <source>
        <tissue evidence="2">Leaf</tissue>
    </source>
</reference>
<feature type="compositionally biased region" description="Polar residues" evidence="1">
    <location>
        <begin position="1"/>
        <end position="17"/>
    </location>
</feature>
<organism evidence="2 3">
    <name type="scientific">Vanilla planifolia</name>
    <name type="common">Vanilla</name>
    <dbReference type="NCBI Taxonomy" id="51239"/>
    <lineage>
        <taxon>Eukaryota</taxon>
        <taxon>Viridiplantae</taxon>
        <taxon>Streptophyta</taxon>
        <taxon>Embryophyta</taxon>
        <taxon>Tracheophyta</taxon>
        <taxon>Spermatophyta</taxon>
        <taxon>Magnoliopsida</taxon>
        <taxon>Liliopsida</taxon>
        <taxon>Asparagales</taxon>
        <taxon>Orchidaceae</taxon>
        <taxon>Vanilloideae</taxon>
        <taxon>Vanilleae</taxon>
        <taxon>Vanilla</taxon>
    </lineage>
</organism>
<proteinExistence type="predicted"/>
<protein>
    <submittedName>
        <fullName evidence="2">Uncharacterized protein</fullName>
    </submittedName>
</protein>
<gene>
    <name evidence="2" type="ORF">HPP92_026076</name>
</gene>
<name>A0A835U777_VANPL</name>
<evidence type="ECO:0000256" key="1">
    <source>
        <dbReference type="SAM" id="MobiDB-lite"/>
    </source>
</evidence>
<keyword evidence="3" id="KW-1185">Reference proteome</keyword>
<feature type="region of interest" description="Disordered" evidence="1">
    <location>
        <begin position="132"/>
        <end position="156"/>
    </location>
</feature>
<dbReference type="OrthoDB" id="1717591at2759"/>
<dbReference type="AlphaFoldDB" id="A0A835U777"/>
<dbReference type="Proteomes" id="UP000636800">
    <property type="component" value="Unassembled WGS sequence"/>
</dbReference>
<feature type="region of interest" description="Disordered" evidence="1">
    <location>
        <begin position="1"/>
        <end position="27"/>
    </location>
</feature>
<sequence>MPSETQPHTGNRPSVGSPTGEPTGFPAEAVFSRYGHINELAMLSRAWSGRNEVGGGERGDEGGGLAVRPRRDLQAAAADGDVAEGAAFGPVAAAALAEVAGLCEAVVVVVAELGVRRVAARAARGVLDALPPSSFGHRRPEGAVGEHPSTSNSENRRLESVQACACACGHTKDENIQKGPVDTYF</sequence>
<comment type="caution">
    <text evidence="2">The sequence shown here is derived from an EMBL/GenBank/DDBJ whole genome shotgun (WGS) entry which is preliminary data.</text>
</comment>